<evidence type="ECO:0000313" key="3">
    <source>
        <dbReference type="EMBL" id="KAK6126014.1"/>
    </source>
</evidence>
<dbReference type="PANTHER" id="PTHR31371:SF13">
    <property type="entry name" value="OS05G0457600 PROTEIN"/>
    <property type="match status" value="1"/>
</dbReference>
<dbReference type="InterPro" id="IPR007700">
    <property type="entry name" value="DUF668"/>
</dbReference>
<feature type="domain" description="DUF3475" evidence="2">
    <location>
        <begin position="31"/>
        <end position="86"/>
    </location>
</feature>
<evidence type="ECO:0000259" key="1">
    <source>
        <dbReference type="Pfam" id="PF05003"/>
    </source>
</evidence>
<organism evidence="3 4">
    <name type="scientific">Rehmannia glutinosa</name>
    <name type="common">Chinese foxglove</name>
    <dbReference type="NCBI Taxonomy" id="99300"/>
    <lineage>
        <taxon>Eukaryota</taxon>
        <taxon>Viridiplantae</taxon>
        <taxon>Streptophyta</taxon>
        <taxon>Embryophyta</taxon>
        <taxon>Tracheophyta</taxon>
        <taxon>Spermatophyta</taxon>
        <taxon>Magnoliopsida</taxon>
        <taxon>eudicotyledons</taxon>
        <taxon>Gunneridae</taxon>
        <taxon>Pentapetalae</taxon>
        <taxon>asterids</taxon>
        <taxon>lamiids</taxon>
        <taxon>Lamiales</taxon>
        <taxon>Orobanchaceae</taxon>
        <taxon>Rehmannieae</taxon>
        <taxon>Rehmannia</taxon>
    </lineage>
</organism>
<dbReference type="EMBL" id="JABTTQ020002065">
    <property type="protein sequence ID" value="KAK6126014.1"/>
    <property type="molecule type" value="Genomic_DNA"/>
</dbReference>
<protein>
    <submittedName>
        <fullName evidence="3">Uncharacterized protein</fullName>
    </submittedName>
</protein>
<dbReference type="Pfam" id="PF11961">
    <property type="entry name" value="DUF3475"/>
    <property type="match status" value="1"/>
</dbReference>
<reference evidence="3 4" key="1">
    <citation type="journal article" date="2021" name="Comput. Struct. Biotechnol. J.">
        <title>De novo genome assembly of the potent medicinal plant Rehmannia glutinosa using nanopore technology.</title>
        <authorList>
            <person name="Ma L."/>
            <person name="Dong C."/>
            <person name="Song C."/>
            <person name="Wang X."/>
            <person name="Zheng X."/>
            <person name="Niu Y."/>
            <person name="Chen S."/>
            <person name="Feng W."/>
        </authorList>
    </citation>
    <scope>NUCLEOTIDE SEQUENCE [LARGE SCALE GENOMIC DNA]</scope>
    <source>
        <strain evidence="3">DH-2019</strain>
    </source>
</reference>
<dbReference type="PANTHER" id="PTHR31371">
    <property type="entry name" value="BNAC09G50660D PROTEIN"/>
    <property type="match status" value="1"/>
</dbReference>
<evidence type="ECO:0000259" key="2">
    <source>
        <dbReference type="Pfam" id="PF11961"/>
    </source>
</evidence>
<evidence type="ECO:0000313" key="4">
    <source>
        <dbReference type="Proteomes" id="UP001318860"/>
    </source>
</evidence>
<dbReference type="SUPFAM" id="SSF103511">
    <property type="entry name" value="Chlorophyll a-b binding protein"/>
    <property type="match status" value="1"/>
</dbReference>
<dbReference type="Pfam" id="PF05003">
    <property type="entry name" value="DUF668"/>
    <property type="match status" value="1"/>
</dbReference>
<accession>A0ABR0UUR8</accession>
<sequence length="492" mass="56045">MVIFRSLGWLPEQIPRRHSAEGKKEGSKLGILAFETAKTMSRLVSLYKSLSDEEILKLKNDVVKSKGVAFLNSMDEGFLLSLACAERLEDLDRAATSVSWLGKKCNDLGLNRFDLFYTDLKLGIVDLGKSECYGSRVAEKRVRKMEKLVSTTSFLHAALEGLAEMEISERKIKLMKNRQIEMMKANFDLFNQKLENQRKDVRYFREISLWSKTFDKSVDLMARIVCVVYSRICSVFGPQKKLSPEKFVPYSGPLLTKSNPIMVRFYSRRSNTIFSDEDGNHFGPDDDAKNNRVFHIAGPSTTGGSGLAMRYANVIILSEKYLDSSISITHDERESFYEMLPENLKSMVRTKLSKNMRCAENDELLAEGWRDAVEEMMTWLAPMAHDTVKWQMERNFEKMKFDKKANNSVLLLQTLHFSDREKTEAAIAEVELPKEQPKFQAPFLGFTRTAEIWNSRACMIGLIGTFIVELILNKGILQVIGVDVGKGLDIPL</sequence>
<comment type="caution">
    <text evidence="3">The sequence shown here is derived from an EMBL/GenBank/DDBJ whole genome shotgun (WGS) entry which is preliminary data.</text>
</comment>
<keyword evidence="4" id="KW-1185">Reference proteome</keyword>
<dbReference type="Proteomes" id="UP001318860">
    <property type="component" value="Unassembled WGS sequence"/>
</dbReference>
<name>A0ABR0UUR8_REHGL</name>
<proteinExistence type="predicted"/>
<dbReference type="InterPro" id="IPR021864">
    <property type="entry name" value="DUF3475"/>
</dbReference>
<gene>
    <name evidence="3" type="ORF">DH2020_040241</name>
</gene>
<feature type="domain" description="DUF668" evidence="1">
    <location>
        <begin position="301"/>
        <end position="389"/>
    </location>
</feature>